<name>A0A4Y2R359_ARAVE</name>
<keyword evidence="2" id="KW-1185">Reference proteome</keyword>
<sequence length="106" mass="12636">MRRICNLYENYGSKAVVENNLTYNRVPFTFYTGDSVMRTVHKLMKTKMNWDRAVSQKVDNELKLSPMVMFDVDNIYMPFRKHSPNIREDIKVFLKKSQLFPHVLCL</sequence>
<evidence type="ECO:0000313" key="2">
    <source>
        <dbReference type="Proteomes" id="UP000499080"/>
    </source>
</evidence>
<gene>
    <name evidence="1" type="ORF">AVEN_7192_1</name>
</gene>
<accession>A0A4Y2R359</accession>
<comment type="caution">
    <text evidence="1">The sequence shown here is derived from an EMBL/GenBank/DDBJ whole genome shotgun (WGS) entry which is preliminary data.</text>
</comment>
<dbReference type="EMBL" id="BGPR01015659">
    <property type="protein sequence ID" value="GBN70114.1"/>
    <property type="molecule type" value="Genomic_DNA"/>
</dbReference>
<reference evidence="1 2" key="1">
    <citation type="journal article" date="2019" name="Sci. Rep.">
        <title>Orb-weaving spider Araneus ventricosus genome elucidates the spidroin gene catalogue.</title>
        <authorList>
            <person name="Kono N."/>
            <person name="Nakamura H."/>
            <person name="Ohtoshi R."/>
            <person name="Moran D.A.P."/>
            <person name="Shinohara A."/>
            <person name="Yoshida Y."/>
            <person name="Fujiwara M."/>
            <person name="Mori M."/>
            <person name="Tomita M."/>
            <person name="Arakawa K."/>
        </authorList>
    </citation>
    <scope>NUCLEOTIDE SEQUENCE [LARGE SCALE GENOMIC DNA]</scope>
</reference>
<evidence type="ECO:0000313" key="1">
    <source>
        <dbReference type="EMBL" id="GBN70114.1"/>
    </source>
</evidence>
<organism evidence="1 2">
    <name type="scientific">Araneus ventricosus</name>
    <name type="common">Orbweaver spider</name>
    <name type="synonym">Epeira ventricosa</name>
    <dbReference type="NCBI Taxonomy" id="182803"/>
    <lineage>
        <taxon>Eukaryota</taxon>
        <taxon>Metazoa</taxon>
        <taxon>Ecdysozoa</taxon>
        <taxon>Arthropoda</taxon>
        <taxon>Chelicerata</taxon>
        <taxon>Arachnida</taxon>
        <taxon>Araneae</taxon>
        <taxon>Araneomorphae</taxon>
        <taxon>Entelegynae</taxon>
        <taxon>Araneoidea</taxon>
        <taxon>Araneidae</taxon>
        <taxon>Araneus</taxon>
    </lineage>
</organism>
<dbReference type="Proteomes" id="UP000499080">
    <property type="component" value="Unassembled WGS sequence"/>
</dbReference>
<protein>
    <submittedName>
        <fullName evidence="1">Uncharacterized protein</fullName>
    </submittedName>
</protein>
<proteinExistence type="predicted"/>
<dbReference type="AlphaFoldDB" id="A0A4Y2R359"/>